<dbReference type="Proteomes" id="UP000182059">
    <property type="component" value="Unassembled WGS sequence"/>
</dbReference>
<gene>
    <name evidence="1" type="ORF">AUK15_00740</name>
</gene>
<evidence type="ECO:0000313" key="1">
    <source>
        <dbReference type="EMBL" id="OIP66191.1"/>
    </source>
</evidence>
<dbReference type="EMBL" id="MNYX01000018">
    <property type="protein sequence ID" value="OIP66191.1"/>
    <property type="molecule type" value="Genomic_DNA"/>
</dbReference>
<organism evidence="1 2">
    <name type="scientific">Candidatus Nomurabacteria bacterium CG2_30_43_9</name>
    <dbReference type="NCBI Taxonomy" id="1805283"/>
    <lineage>
        <taxon>Bacteria</taxon>
        <taxon>Candidatus Nomuraibacteriota</taxon>
    </lineage>
</organism>
<sequence>MKYLFNLVCLLVAQKTYSAYIWICSETLPRDCDYKALSKKIMCRVKIFKIFLDATRLRQFPTDQDKIREAAILKNVADDMYSMYVEKTDVLIRQ</sequence>
<evidence type="ECO:0000313" key="2">
    <source>
        <dbReference type="Proteomes" id="UP000182059"/>
    </source>
</evidence>
<reference evidence="1 2" key="1">
    <citation type="journal article" date="2016" name="Environ. Microbiol.">
        <title>Genomic resolution of a cold subsurface aquifer community provides metabolic insights for novel microbes adapted to high CO concentrations.</title>
        <authorList>
            <person name="Probst A.J."/>
            <person name="Castelle C.J."/>
            <person name="Singh A."/>
            <person name="Brown C.T."/>
            <person name="Anantharaman K."/>
            <person name="Sharon I."/>
            <person name="Hug L.A."/>
            <person name="Burstein D."/>
            <person name="Emerson J.B."/>
            <person name="Thomas B.C."/>
            <person name="Banfield J.F."/>
        </authorList>
    </citation>
    <scope>NUCLEOTIDE SEQUENCE [LARGE SCALE GENOMIC DNA]</scope>
    <source>
        <strain evidence="1">CG2_30_43_9</strain>
    </source>
</reference>
<name>A0A1J5GC64_9BACT</name>
<protein>
    <submittedName>
        <fullName evidence="1">Uncharacterized protein</fullName>
    </submittedName>
</protein>
<accession>A0A1J5GC64</accession>
<comment type="caution">
    <text evidence="1">The sequence shown here is derived from an EMBL/GenBank/DDBJ whole genome shotgun (WGS) entry which is preliminary data.</text>
</comment>
<proteinExistence type="predicted"/>
<dbReference type="AlphaFoldDB" id="A0A1J5GC64"/>